<dbReference type="Pfam" id="PF00571">
    <property type="entry name" value="CBS"/>
    <property type="match status" value="1"/>
</dbReference>
<reference evidence="3 4" key="1">
    <citation type="submission" date="2018-02" db="EMBL/GenBank/DDBJ databases">
        <title>Genomic Encyclopedia of Archaeal and Bacterial Type Strains, Phase II (KMG-II): from individual species to whole genera.</title>
        <authorList>
            <person name="Goeker M."/>
        </authorList>
    </citation>
    <scope>NUCLEOTIDE SEQUENCE [LARGE SCALE GENOMIC DNA]</scope>
    <source>
        <strain evidence="3 4">DSM 22857</strain>
    </source>
</reference>
<gene>
    <name evidence="3" type="ORF">CLV92_114108</name>
</gene>
<dbReference type="EMBL" id="PTJD01000014">
    <property type="protein sequence ID" value="PPK92507.1"/>
    <property type="molecule type" value="Genomic_DNA"/>
</dbReference>
<dbReference type="Proteomes" id="UP000239485">
    <property type="component" value="Unassembled WGS sequence"/>
</dbReference>
<keyword evidence="4" id="KW-1185">Reference proteome</keyword>
<evidence type="ECO:0000259" key="2">
    <source>
        <dbReference type="PROSITE" id="PS51371"/>
    </source>
</evidence>
<feature type="domain" description="CBS" evidence="2">
    <location>
        <begin position="26"/>
        <end position="88"/>
    </location>
</feature>
<proteinExistence type="predicted"/>
<keyword evidence="1" id="KW-0129">CBS domain</keyword>
<dbReference type="Gene3D" id="3.10.580.10">
    <property type="entry name" value="CBS-domain"/>
    <property type="match status" value="1"/>
</dbReference>
<dbReference type="InterPro" id="IPR046342">
    <property type="entry name" value="CBS_dom_sf"/>
</dbReference>
<dbReference type="AlphaFoldDB" id="A0A2S6IE88"/>
<evidence type="ECO:0000313" key="3">
    <source>
        <dbReference type="EMBL" id="PPK92507.1"/>
    </source>
</evidence>
<protein>
    <submittedName>
        <fullName evidence="3">CBS domain protein</fullName>
    </submittedName>
</protein>
<evidence type="ECO:0000256" key="1">
    <source>
        <dbReference type="PROSITE-ProRule" id="PRU00703"/>
    </source>
</evidence>
<dbReference type="InterPro" id="IPR000644">
    <property type="entry name" value="CBS_dom"/>
</dbReference>
<comment type="caution">
    <text evidence="3">The sequence shown here is derived from an EMBL/GenBank/DDBJ whole genome shotgun (WGS) entry which is preliminary data.</text>
</comment>
<accession>A0A2S6IE88</accession>
<dbReference type="SUPFAM" id="SSF54631">
    <property type="entry name" value="CBS-domain pair"/>
    <property type="match status" value="1"/>
</dbReference>
<dbReference type="SMART" id="SM00116">
    <property type="entry name" value="CBS"/>
    <property type="match status" value="1"/>
</dbReference>
<dbReference type="PROSITE" id="PS51371">
    <property type="entry name" value="CBS"/>
    <property type="match status" value="1"/>
</dbReference>
<sequence>MDESIIELSTSQASGLPSDFFQVAQMLPGDQEVVSVGLRASVAEALSLMRENDYSQLPVVLGNRVFGVFSYRSLAAGLASGAIDGNPLESPVSDLLADLAFVRLRDDLHDLLPFLQRDDAVLVGDEDRLMGVIMTADVTTFLWEVTEPFVLVRDIELAVRKLMTSACASREHLEGCIRNSARPRKGGVFPTLLEELSLGELVKVLVHEQNYARHFRSAFGGNSRYVEGQLEPIVRIRNEIFHFVDRLGSSDRQTLLSARRWIQRKADVMEAAA</sequence>
<evidence type="ECO:0000313" key="4">
    <source>
        <dbReference type="Proteomes" id="UP000239485"/>
    </source>
</evidence>
<dbReference type="OrthoDB" id="291940at2"/>
<name>A0A2S6IE88_9ACTN</name>
<dbReference type="RefSeq" id="WP_104434763.1">
    <property type="nucleotide sequence ID" value="NZ_PTJD01000014.1"/>
</dbReference>
<organism evidence="3 4">
    <name type="scientific">Kineococcus xinjiangensis</name>
    <dbReference type="NCBI Taxonomy" id="512762"/>
    <lineage>
        <taxon>Bacteria</taxon>
        <taxon>Bacillati</taxon>
        <taxon>Actinomycetota</taxon>
        <taxon>Actinomycetes</taxon>
        <taxon>Kineosporiales</taxon>
        <taxon>Kineosporiaceae</taxon>
        <taxon>Kineococcus</taxon>
    </lineage>
</organism>